<evidence type="ECO:0000313" key="6">
    <source>
        <dbReference type="EMBL" id="OMO90993.1"/>
    </source>
</evidence>
<dbReference type="EMBL" id="AWUE01016494">
    <property type="protein sequence ID" value="OMO90993.1"/>
    <property type="molecule type" value="Genomic_DNA"/>
</dbReference>
<dbReference type="Pfam" id="PF17207">
    <property type="entry name" value="MCM_OB"/>
    <property type="match status" value="1"/>
</dbReference>
<keyword evidence="1" id="KW-0547">Nucleotide-binding</keyword>
<name>A0A1R3J821_9ROSI</name>
<dbReference type="Gene3D" id="3.40.50.300">
    <property type="entry name" value="P-loop containing nucleotide triphosphate hydrolases"/>
    <property type="match status" value="2"/>
</dbReference>
<dbReference type="Proteomes" id="UP000187203">
    <property type="component" value="Unassembled WGS sequence"/>
</dbReference>
<dbReference type="InterPro" id="IPR012340">
    <property type="entry name" value="NA-bd_OB-fold"/>
</dbReference>
<gene>
    <name evidence="6" type="ORF">COLO4_18723</name>
</gene>
<dbReference type="AlphaFoldDB" id="A0A1R3J821"/>
<proteinExistence type="predicted"/>
<evidence type="ECO:0000259" key="5">
    <source>
        <dbReference type="PROSITE" id="PS50051"/>
    </source>
</evidence>
<accession>A0A1R3J821</accession>
<dbReference type="SUPFAM" id="SSF50249">
    <property type="entry name" value="Nucleic acid-binding proteins"/>
    <property type="match status" value="1"/>
</dbReference>
<evidence type="ECO:0000313" key="7">
    <source>
        <dbReference type="Proteomes" id="UP000187203"/>
    </source>
</evidence>
<feature type="compositionally biased region" description="Basic residues" evidence="4">
    <location>
        <begin position="31"/>
        <end position="40"/>
    </location>
</feature>
<dbReference type="InterPro" id="IPR031327">
    <property type="entry name" value="MCM"/>
</dbReference>
<dbReference type="GO" id="GO:0043138">
    <property type="term" value="F:3'-5' DNA helicase activity"/>
    <property type="evidence" value="ECO:0007669"/>
    <property type="project" value="TreeGrafter"/>
</dbReference>
<evidence type="ECO:0000256" key="3">
    <source>
        <dbReference type="ARBA" id="ARBA00047995"/>
    </source>
</evidence>
<dbReference type="GO" id="GO:0000727">
    <property type="term" value="P:double-strand break repair via break-induced replication"/>
    <property type="evidence" value="ECO:0007669"/>
    <property type="project" value="TreeGrafter"/>
</dbReference>
<dbReference type="PANTHER" id="PTHR11630:SF42">
    <property type="entry name" value="DNA REPLICATION LICENSING FACTOR MCM5"/>
    <property type="match status" value="1"/>
</dbReference>
<dbReference type="InterPro" id="IPR001208">
    <property type="entry name" value="MCM_dom"/>
</dbReference>
<feature type="domain" description="MCM C-terminal AAA(+) ATPase" evidence="5">
    <location>
        <begin position="195"/>
        <end position="303"/>
    </location>
</feature>
<dbReference type="GO" id="GO:0005524">
    <property type="term" value="F:ATP binding"/>
    <property type="evidence" value="ECO:0007669"/>
    <property type="project" value="UniProtKB-KW"/>
</dbReference>
<dbReference type="GO" id="GO:0006270">
    <property type="term" value="P:DNA replication initiation"/>
    <property type="evidence" value="ECO:0007669"/>
    <property type="project" value="TreeGrafter"/>
</dbReference>
<dbReference type="STRING" id="93759.A0A1R3J821"/>
<dbReference type="InterPro" id="IPR027417">
    <property type="entry name" value="P-loop_NTPase"/>
</dbReference>
<evidence type="ECO:0000256" key="4">
    <source>
        <dbReference type="SAM" id="MobiDB-lite"/>
    </source>
</evidence>
<sequence>MSRKRKPPPHQPPRATPPSFLSSRSSSQSSRRSRMRRSCFRTKNSSSTTANYWRSISKTFLSFDPYLHSLVQSSPSNHLSLFQTAVEEVLVSLKKEVGVSGEMFKPQSTKPGEEPCPIDPWIVVPDRSKYVDQQTFKLQENPEDVRTYWGASQKHVALCGSAFGSNNYSLLRHLCYAFDHFQIEGFKKFASNQDTYQAICSKIAPSIFGHDDVKKAVACLLLGAASWKNMPDGVRLRGDINVLLLGDPSTAKSQREFHLEGGGMVLADGAMEQQTISIAKAGITTVLNSRTSVLAAANLPSGC</sequence>
<keyword evidence="7" id="KW-1185">Reference proteome</keyword>
<evidence type="ECO:0000256" key="2">
    <source>
        <dbReference type="ARBA" id="ARBA00022840"/>
    </source>
</evidence>
<keyword evidence="2" id="KW-0067">ATP-binding</keyword>
<protein>
    <submittedName>
        <fullName evidence="6">Mini-chromosome maintenance, DNA-dependent ATPase</fullName>
    </submittedName>
</protein>
<dbReference type="GO" id="GO:0042555">
    <property type="term" value="C:MCM complex"/>
    <property type="evidence" value="ECO:0007669"/>
    <property type="project" value="TreeGrafter"/>
</dbReference>
<organism evidence="6 7">
    <name type="scientific">Corchorus olitorius</name>
    <dbReference type="NCBI Taxonomy" id="93759"/>
    <lineage>
        <taxon>Eukaryota</taxon>
        <taxon>Viridiplantae</taxon>
        <taxon>Streptophyta</taxon>
        <taxon>Embryophyta</taxon>
        <taxon>Tracheophyta</taxon>
        <taxon>Spermatophyta</taxon>
        <taxon>Magnoliopsida</taxon>
        <taxon>eudicotyledons</taxon>
        <taxon>Gunneridae</taxon>
        <taxon>Pentapetalae</taxon>
        <taxon>rosids</taxon>
        <taxon>malvids</taxon>
        <taxon>Malvales</taxon>
        <taxon>Malvaceae</taxon>
        <taxon>Grewioideae</taxon>
        <taxon>Apeibeae</taxon>
        <taxon>Corchorus</taxon>
    </lineage>
</organism>
<dbReference type="GO" id="GO:0005634">
    <property type="term" value="C:nucleus"/>
    <property type="evidence" value="ECO:0007669"/>
    <property type="project" value="TreeGrafter"/>
</dbReference>
<dbReference type="PROSITE" id="PS50051">
    <property type="entry name" value="MCM_2"/>
    <property type="match status" value="1"/>
</dbReference>
<dbReference type="OrthoDB" id="1744952at2759"/>
<reference evidence="7" key="1">
    <citation type="submission" date="2013-09" db="EMBL/GenBank/DDBJ databases">
        <title>Corchorus olitorius genome sequencing.</title>
        <authorList>
            <person name="Alam M."/>
            <person name="Haque M.S."/>
            <person name="Islam M.S."/>
            <person name="Emdad E.M."/>
            <person name="Islam M.M."/>
            <person name="Ahmed B."/>
            <person name="Halim A."/>
            <person name="Hossen Q.M.M."/>
            <person name="Hossain M.Z."/>
            <person name="Ahmed R."/>
            <person name="Khan M.M."/>
            <person name="Islam R."/>
            <person name="Rashid M.M."/>
            <person name="Khan S.A."/>
            <person name="Rahman M.S."/>
            <person name="Alam M."/>
            <person name="Yahiya A.S."/>
            <person name="Khan M.S."/>
            <person name="Azam M.S."/>
            <person name="Haque T."/>
            <person name="Lashkar M.Z.H."/>
            <person name="Akhand A.I."/>
            <person name="Morshed G."/>
            <person name="Roy S."/>
            <person name="Uddin K.S."/>
            <person name="Rabeya T."/>
            <person name="Hossain A.S."/>
            <person name="Chowdhury A."/>
            <person name="Snigdha A.R."/>
            <person name="Mortoza M.S."/>
            <person name="Matin S.A."/>
            <person name="Hoque S.M.E."/>
            <person name="Islam M.K."/>
            <person name="Roy D.K."/>
            <person name="Haider R."/>
            <person name="Moosa M.M."/>
            <person name="Elias S.M."/>
            <person name="Hasan A.M."/>
            <person name="Jahan S."/>
            <person name="Shafiuddin M."/>
            <person name="Mahmood N."/>
            <person name="Shommy N.S."/>
        </authorList>
    </citation>
    <scope>NUCLEOTIDE SEQUENCE [LARGE SCALE GENOMIC DNA]</scope>
    <source>
        <strain evidence="7">cv. O-4</strain>
    </source>
</reference>
<evidence type="ECO:0000256" key="1">
    <source>
        <dbReference type="ARBA" id="ARBA00022741"/>
    </source>
</evidence>
<dbReference type="SMART" id="SM00350">
    <property type="entry name" value="MCM"/>
    <property type="match status" value="1"/>
</dbReference>
<comment type="caution">
    <text evidence="6">The sequence shown here is derived from an EMBL/GenBank/DDBJ whole genome shotgun (WGS) entry which is preliminary data.</text>
</comment>
<dbReference type="GO" id="GO:0017116">
    <property type="term" value="F:single-stranded DNA helicase activity"/>
    <property type="evidence" value="ECO:0007669"/>
    <property type="project" value="TreeGrafter"/>
</dbReference>
<dbReference type="Pfam" id="PF00493">
    <property type="entry name" value="MCM"/>
    <property type="match status" value="2"/>
</dbReference>
<dbReference type="GO" id="GO:0003697">
    <property type="term" value="F:single-stranded DNA binding"/>
    <property type="evidence" value="ECO:0007669"/>
    <property type="project" value="TreeGrafter"/>
</dbReference>
<dbReference type="InterPro" id="IPR033762">
    <property type="entry name" value="MCM_OB"/>
</dbReference>
<feature type="region of interest" description="Disordered" evidence="4">
    <location>
        <begin position="1"/>
        <end position="43"/>
    </location>
</feature>
<comment type="catalytic activity">
    <reaction evidence="3">
        <text>ATP + H2O = ADP + phosphate + H(+)</text>
        <dbReference type="Rhea" id="RHEA:13065"/>
        <dbReference type="ChEBI" id="CHEBI:15377"/>
        <dbReference type="ChEBI" id="CHEBI:15378"/>
        <dbReference type="ChEBI" id="CHEBI:30616"/>
        <dbReference type="ChEBI" id="CHEBI:43474"/>
        <dbReference type="ChEBI" id="CHEBI:456216"/>
        <dbReference type="EC" id="3.6.4.12"/>
    </reaction>
</comment>
<dbReference type="PANTHER" id="PTHR11630">
    <property type="entry name" value="DNA REPLICATION LICENSING FACTOR MCM FAMILY MEMBER"/>
    <property type="match status" value="1"/>
</dbReference>